<evidence type="ECO:0000313" key="2">
    <source>
        <dbReference type="EMBL" id="MBD8870657.1"/>
    </source>
</evidence>
<feature type="region of interest" description="Disordered" evidence="1">
    <location>
        <begin position="1"/>
        <end position="96"/>
    </location>
</feature>
<gene>
    <name evidence="2" type="ORF">IE331_13560</name>
</gene>
<proteinExistence type="predicted"/>
<keyword evidence="3" id="KW-1185">Reference proteome</keyword>
<dbReference type="AlphaFoldDB" id="A0A927K4N8"/>
<accession>A0A927K4N8</accession>
<feature type="compositionally biased region" description="Acidic residues" evidence="1">
    <location>
        <begin position="87"/>
        <end position="96"/>
    </location>
</feature>
<evidence type="ECO:0000256" key="1">
    <source>
        <dbReference type="SAM" id="MobiDB-lite"/>
    </source>
</evidence>
<reference evidence="2" key="1">
    <citation type="submission" date="2020-09" db="EMBL/GenBank/DDBJ databases">
        <title>Nocardioides sp. strain MJB4 16S ribosomal RNA gene Genome sequencing and assembly.</title>
        <authorList>
            <person name="Kim I."/>
        </authorList>
    </citation>
    <scope>NUCLEOTIDE SEQUENCE</scope>
    <source>
        <strain evidence="2">MJB4</strain>
    </source>
</reference>
<protein>
    <submittedName>
        <fullName evidence="2">Uncharacterized protein</fullName>
    </submittedName>
</protein>
<organism evidence="2 3">
    <name type="scientific">Nocardioides donggukensis</name>
    <dbReference type="NCBI Taxonomy" id="2774019"/>
    <lineage>
        <taxon>Bacteria</taxon>
        <taxon>Bacillati</taxon>
        <taxon>Actinomycetota</taxon>
        <taxon>Actinomycetes</taxon>
        <taxon>Propionibacteriales</taxon>
        <taxon>Nocardioidaceae</taxon>
        <taxon>Nocardioides</taxon>
    </lineage>
</organism>
<dbReference type="RefSeq" id="WP_192143933.1">
    <property type="nucleotide sequence ID" value="NZ_JACYXZ010000003.1"/>
</dbReference>
<evidence type="ECO:0000313" key="3">
    <source>
        <dbReference type="Proteomes" id="UP000616839"/>
    </source>
</evidence>
<dbReference type="EMBL" id="JACYXZ010000003">
    <property type="protein sequence ID" value="MBD8870657.1"/>
    <property type="molecule type" value="Genomic_DNA"/>
</dbReference>
<feature type="compositionally biased region" description="Basic and acidic residues" evidence="1">
    <location>
        <begin position="55"/>
        <end position="72"/>
    </location>
</feature>
<sequence length="96" mass="10361">MSDEVEDRLGPKPEPYTVTPQRLPGGTDSLEDDKYGAAPEVPAVPDLNPADNPAVEDHAPEEISEPEDKQQEPDDEDAEDQQPGATGEDDEVEPPV</sequence>
<dbReference type="Proteomes" id="UP000616839">
    <property type="component" value="Unassembled WGS sequence"/>
</dbReference>
<comment type="caution">
    <text evidence="2">The sequence shown here is derived from an EMBL/GenBank/DDBJ whole genome shotgun (WGS) entry which is preliminary data.</text>
</comment>
<name>A0A927K4N8_9ACTN</name>